<organism evidence="1 2">
    <name type="scientific">Solanum verrucosum</name>
    <dbReference type="NCBI Taxonomy" id="315347"/>
    <lineage>
        <taxon>Eukaryota</taxon>
        <taxon>Viridiplantae</taxon>
        <taxon>Streptophyta</taxon>
        <taxon>Embryophyta</taxon>
        <taxon>Tracheophyta</taxon>
        <taxon>Spermatophyta</taxon>
        <taxon>Magnoliopsida</taxon>
        <taxon>eudicotyledons</taxon>
        <taxon>Gunneridae</taxon>
        <taxon>Pentapetalae</taxon>
        <taxon>asterids</taxon>
        <taxon>lamiids</taxon>
        <taxon>Solanales</taxon>
        <taxon>Solanaceae</taxon>
        <taxon>Solanoideae</taxon>
        <taxon>Solaneae</taxon>
        <taxon>Solanum</taxon>
    </lineage>
</organism>
<keyword evidence="2" id="KW-1185">Reference proteome</keyword>
<name>A0AAF0R936_SOLVR</name>
<evidence type="ECO:0000313" key="1">
    <source>
        <dbReference type="EMBL" id="WMV36928.1"/>
    </source>
</evidence>
<dbReference type="PANTHER" id="PTHR46148">
    <property type="entry name" value="CHROMO DOMAIN-CONTAINING PROTEIN"/>
    <property type="match status" value="1"/>
</dbReference>
<dbReference type="PANTHER" id="PTHR46148:SF57">
    <property type="entry name" value="OS12G0499874 PROTEIN"/>
    <property type="match status" value="1"/>
</dbReference>
<gene>
    <name evidence="1" type="ORF">MTR67_030313</name>
</gene>
<sequence>MAVKDSISYEDVPVEILDHQVRRLRNKEVASVKVLWRSRSVEGATWEAEAAMKSKWNSRAPSMDRRRTHSLSCRSVVRVTKLPRTQQEIRPSIDPRPDLRSVGQVTNRGSCPWINATKAQLHSLLTVDQHGPSFDARSVGLTVGKGSSQLDENYCWVKFRWS</sequence>
<protein>
    <submittedName>
        <fullName evidence="1">Uncharacterized protein</fullName>
    </submittedName>
</protein>
<dbReference type="Proteomes" id="UP001234989">
    <property type="component" value="Chromosome 7"/>
</dbReference>
<dbReference type="EMBL" id="CP133618">
    <property type="protein sequence ID" value="WMV36928.1"/>
    <property type="molecule type" value="Genomic_DNA"/>
</dbReference>
<evidence type="ECO:0000313" key="2">
    <source>
        <dbReference type="Proteomes" id="UP001234989"/>
    </source>
</evidence>
<reference evidence="1" key="1">
    <citation type="submission" date="2023-08" db="EMBL/GenBank/DDBJ databases">
        <title>A de novo genome assembly of Solanum verrucosum Schlechtendal, a Mexican diploid species geographically isolated from the other diploid A-genome species in potato relatives.</title>
        <authorList>
            <person name="Hosaka K."/>
        </authorList>
    </citation>
    <scope>NUCLEOTIDE SEQUENCE</scope>
    <source>
        <tissue evidence="1">Young leaves</tissue>
    </source>
</reference>
<proteinExistence type="predicted"/>
<accession>A0AAF0R936</accession>
<dbReference type="AlphaFoldDB" id="A0AAF0R936"/>